<keyword evidence="5" id="KW-0808">Transferase</keyword>
<dbReference type="InterPro" id="IPR036890">
    <property type="entry name" value="HATPase_C_sf"/>
</dbReference>
<dbReference type="OrthoDB" id="9809766at2"/>
<dbReference type="PANTHER" id="PTHR45436">
    <property type="entry name" value="SENSOR HISTIDINE KINASE YKOH"/>
    <property type="match status" value="1"/>
</dbReference>
<proteinExistence type="predicted"/>
<dbReference type="SUPFAM" id="SSF55874">
    <property type="entry name" value="ATPase domain of HSP90 chaperone/DNA topoisomerase II/histidine kinase"/>
    <property type="match status" value="1"/>
</dbReference>
<dbReference type="InterPro" id="IPR050428">
    <property type="entry name" value="TCS_sensor_his_kinase"/>
</dbReference>
<comment type="subcellular location">
    <subcellularLocation>
        <location evidence="2">Membrane</location>
        <topology evidence="2">Multi-pass membrane protein</topology>
    </subcellularLocation>
</comment>
<dbReference type="SUPFAM" id="SSF47384">
    <property type="entry name" value="Homodimeric domain of signal transducing histidine kinase"/>
    <property type="match status" value="1"/>
</dbReference>
<dbReference type="AlphaFoldDB" id="A0A5C8LVI9"/>
<dbReference type="Pfam" id="PF08521">
    <property type="entry name" value="2CSK_N"/>
    <property type="match status" value="1"/>
</dbReference>
<evidence type="ECO:0000256" key="10">
    <source>
        <dbReference type="ARBA" id="ARBA00022989"/>
    </source>
</evidence>
<organism evidence="14 15">
    <name type="scientific">Rheinheimera tangshanensis</name>
    <dbReference type="NCBI Taxonomy" id="400153"/>
    <lineage>
        <taxon>Bacteria</taxon>
        <taxon>Pseudomonadati</taxon>
        <taxon>Pseudomonadota</taxon>
        <taxon>Gammaproteobacteria</taxon>
        <taxon>Chromatiales</taxon>
        <taxon>Chromatiaceae</taxon>
        <taxon>Rheinheimera</taxon>
    </lineage>
</organism>
<comment type="catalytic activity">
    <reaction evidence="1">
        <text>ATP + protein L-histidine = ADP + protein N-phospho-L-histidine.</text>
        <dbReference type="EC" id="2.7.13.3"/>
    </reaction>
</comment>
<dbReference type="SMART" id="SM00388">
    <property type="entry name" value="HisKA"/>
    <property type="match status" value="1"/>
</dbReference>
<dbReference type="Gene3D" id="3.30.565.10">
    <property type="entry name" value="Histidine kinase-like ATPase, C-terminal domain"/>
    <property type="match status" value="1"/>
</dbReference>
<evidence type="ECO:0000256" key="12">
    <source>
        <dbReference type="SAM" id="Phobius"/>
    </source>
</evidence>
<evidence type="ECO:0000256" key="11">
    <source>
        <dbReference type="ARBA" id="ARBA00023012"/>
    </source>
</evidence>
<evidence type="ECO:0000256" key="3">
    <source>
        <dbReference type="ARBA" id="ARBA00012438"/>
    </source>
</evidence>
<dbReference type="InterPro" id="IPR003661">
    <property type="entry name" value="HisK_dim/P_dom"/>
</dbReference>
<reference evidence="14 15" key="1">
    <citation type="submission" date="2019-08" db="EMBL/GenBank/DDBJ databases">
        <title>Draft genome analysis of Rheinheimera tangshanensis isolated from the roots of fresh rice plants (Oryza sativa).</title>
        <authorList>
            <person name="Yu Q."/>
            <person name="Qi Y."/>
            <person name="Zhang H."/>
            <person name="Pu J."/>
        </authorList>
    </citation>
    <scope>NUCLEOTIDE SEQUENCE [LARGE SCALE GENOMIC DNA]</scope>
    <source>
        <strain evidence="14 15">JA3-B52</strain>
    </source>
</reference>
<dbReference type="PROSITE" id="PS50109">
    <property type="entry name" value="HIS_KIN"/>
    <property type="match status" value="1"/>
</dbReference>
<feature type="domain" description="Histidine kinase" evidence="13">
    <location>
        <begin position="253"/>
        <end position="461"/>
    </location>
</feature>
<dbReference type="EC" id="2.7.13.3" evidence="3"/>
<keyword evidence="7" id="KW-0547">Nucleotide-binding</keyword>
<evidence type="ECO:0000256" key="6">
    <source>
        <dbReference type="ARBA" id="ARBA00022692"/>
    </source>
</evidence>
<comment type="caution">
    <text evidence="14">The sequence shown here is derived from an EMBL/GenBank/DDBJ whole genome shotgun (WGS) entry which is preliminary data.</text>
</comment>
<dbReference type="Pfam" id="PF00512">
    <property type="entry name" value="HisKA"/>
    <property type="match status" value="1"/>
</dbReference>
<dbReference type="Gene3D" id="1.10.287.130">
    <property type="match status" value="1"/>
</dbReference>
<evidence type="ECO:0000256" key="7">
    <source>
        <dbReference type="ARBA" id="ARBA00022741"/>
    </source>
</evidence>
<dbReference type="GO" id="GO:0005886">
    <property type="term" value="C:plasma membrane"/>
    <property type="evidence" value="ECO:0007669"/>
    <property type="project" value="TreeGrafter"/>
</dbReference>
<evidence type="ECO:0000256" key="8">
    <source>
        <dbReference type="ARBA" id="ARBA00022777"/>
    </source>
</evidence>
<dbReference type="GO" id="GO:0000155">
    <property type="term" value="F:phosphorelay sensor kinase activity"/>
    <property type="evidence" value="ECO:0007669"/>
    <property type="project" value="InterPro"/>
</dbReference>
<dbReference type="SMART" id="SM00387">
    <property type="entry name" value="HATPase_c"/>
    <property type="match status" value="1"/>
</dbReference>
<keyword evidence="8" id="KW-0418">Kinase</keyword>
<feature type="transmembrane region" description="Helical" evidence="12">
    <location>
        <begin position="175"/>
        <end position="197"/>
    </location>
</feature>
<evidence type="ECO:0000256" key="1">
    <source>
        <dbReference type="ARBA" id="ARBA00000085"/>
    </source>
</evidence>
<evidence type="ECO:0000256" key="5">
    <source>
        <dbReference type="ARBA" id="ARBA00022679"/>
    </source>
</evidence>
<dbReference type="InterPro" id="IPR003594">
    <property type="entry name" value="HATPase_dom"/>
</dbReference>
<dbReference type="CDD" id="cd00075">
    <property type="entry name" value="HATPase"/>
    <property type="match status" value="1"/>
</dbReference>
<keyword evidence="15" id="KW-1185">Reference proteome</keyword>
<keyword evidence="11" id="KW-0902">Two-component regulatory system</keyword>
<keyword evidence="9" id="KW-0067">ATP-binding</keyword>
<keyword evidence="10 12" id="KW-1133">Transmembrane helix</keyword>
<protein>
    <recommendedName>
        <fullName evidence="3">histidine kinase</fullName>
        <ecNumber evidence="3">2.7.13.3</ecNumber>
    </recommendedName>
</protein>
<dbReference type="InterPro" id="IPR036097">
    <property type="entry name" value="HisK_dim/P_sf"/>
</dbReference>
<feature type="transmembrane region" description="Helical" evidence="12">
    <location>
        <begin position="9"/>
        <end position="30"/>
    </location>
</feature>
<accession>A0A5C8LVI9</accession>
<dbReference type="PANTHER" id="PTHR45436:SF14">
    <property type="entry name" value="SENSOR PROTEIN QSEC"/>
    <property type="match status" value="1"/>
</dbReference>
<dbReference type="Pfam" id="PF02518">
    <property type="entry name" value="HATPase_c"/>
    <property type="match status" value="1"/>
</dbReference>
<name>A0A5C8LVI9_9GAMM</name>
<keyword evidence="4" id="KW-0597">Phosphoprotein</keyword>
<dbReference type="InterPro" id="IPR013727">
    <property type="entry name" value="2CSK_N"/>
</dbReference>
<keyword evidence="6 12" id="KW-0812">Transmembrane</keyword>
<evidence type="ECO:0000256" key="2">
    <source>
        <dbReference type="ARBA" id="ARBA00004141"/>
    </source>
</evidence>
<evidence type="ECO:0000256" key="9">
    <source>
        <dbReference type="ARBA" id="ARBA00022840"/>
    </source>
</evidence>
<dbReference type="InterPro" id="IPR005467">
    <property type="entry name" value="His_kinase_dom"/>
</dbReference>
<dbReference type="EMBL" id="VRLR01000009">
    <property type="protein sequence ID" value="TXK79719.1"/>
    <property type="molecule type" value="Genomic_DNA"/>
</dbReference>
<evidence type="ECO:0000256" key="4">
    <source>
        <dbReference type="ARBA" id="ARBA00022553"/>
    </source>
</evidence>
<evidence type="ECO:0000313" key="14">
    <source>
        <dbReference type="EMBL" id="TXK79719.1"/>
    </source>
</evidence>
<gene>
    <name evidence="14" type="ORF">FU839_13555</name>
</gene>
<dbReference type="Proteomes" id="UP000321814">
    <property type="component" value="Unassembled WGS sequence"/>
</dbReference>
<dbReference type="GO" id="GO:0005524">
    <property type="term" value="F:ATP binding"/>
    <property type="evidence" value="ECO:0007669"/>
    <property type="project" value="UniProtKB-KW"/>
</dbReference>
<dbReference type="CDD" id="cd00082">
    <property type="entry name" value="HisKA"/>
    <property type="match status" value="1"/>
</dbReference>
<evidence type="ECO:0000313" key="15">
    <source>
        <dbReference type="Proteomes" id="UP000321814"/>
    </source>
</evidence>
<evidence type="ECO:0000259" key="13">
    <source>
        <dbReference type="PROSITE" id="PS50109"/>
    </source>
</evidence>
<keyword evidence="12" id="KW-0472">Membrane</keyword>
<sequence length="461" mass="52239">MRINSIRRMILLGVNSVVLLLMVITGFITYSSTHHELDELFDAQLTQYARLLDQLLIQNSLSLDHTDPLIVYVPQIAEDGIERTSAEERRPEGHKYENKVAFQVWSTDGKLLMKSANASDRELAPRTSGYHEVFHDNRRWICYSTYNREHGYWIFTGQREDVRGELSFYLALDQLIPLSIALLPITILIWIAVYWGIKPIRDLSKELATTKPSMLTPIDITLPVELRPFQIAINQLLKDLKSYLVKEKRFIADASHELRTPLSILLVHADNIKKSTSKEETDAAANAILISTKRLSHLVSQLMETEKLEHSGQLKLTSLKLISLIEESLALVDVGLLDKVEWDLDIDPSLELRAEPGLLVAALRNLLDNAAKYAKVQSHVRITAHVVENKLVLTICNELPEGIDVDLERMGERFYRHQSNQHISGAGLGISITTKILELHNAELSYSLESRLVITTVIFSA</sequence>